<dbReference type="PROSITE" id="PS50846">
    <property type="entry name" value="HMA_2"/>
    <property type="match status" value="1"/>
</dbReference>
<dbReference type="RefSeq" id="WP_013236833.1">
    <property type="nucleotide sequence ID" value="NZ_LITQ01000048.1"/>
</dbReference>
<dbReference type="InterPro" id="IPR006121">
    <property type="entry name" value="HMA_dom"/>
</dbReference>
<evidence type="ECO:0000259" key="1">
    <source>
        <dbReference type="PROSITE" id="PS50846"/>
    </source>
</evidence>
<dbReference type="EMBL" id="LROR01000071">
    <property type="protein sequence ID" value="OBR91446.1"/>
    <property type="molecule type" value="Genomic_DNA"/>
</dbReference>
<accession>A0A162IZT5</accession>
<dbReference type="AlphaFoldDB" id="A0A162IZT5"/>
<keyword evidence="5" id="KW-1185">Reference proteome</keyword>
<organism evidence="2 4">
    <name type="scientific">Clostridium coskatii</name>
    <dbReference type="NCBI Taxonomy" id="1705578"/>
    <lineage>
        <taxon>Bacteria</taxon>
        <taxon>Bacillati</taxon>
        <taxon>Bacillota</taxon>
        <taxon>Clostridia</taxon>
        <taxon>Eubacteriales</taxon>
        <taxon>Clostridiaceae</taxon>
        <taxon>Clostridium</taxon>
    </lineage>
</organism>
<feature type="domain" description="HMA" evidence="1">
    <location>
        <begin position="1"/>
        <end position="67"/>
    </location>
</feature>
<proteinExistence type="predicted"/>
<evidence type="ECO:0000313" key="2">
    <source>
        <dbReference type="EMBL" id="OAA85745.1"/>
    </source>
</evidence>
<dbReference type="GO" id="GO:0046872">
    <property type="term" value="F:metal ion binding"/>
    <property type="evidence" value="ECO:0007669"/>
    <property type="project" value="InterPro"/>
</dbReference>
<name>A0A162IZT5_9CLOT</name>
<dbReference type="Proteomes" id="UP000093694">
    <property type="component" value="Unassembled WGS sequence"/>
</dbReference>
<dbReference type="SUPFAM" id="SSF55008">
    <property type="entry name" value="HMA, heavy metal-associated domain"/>
    <property type="match status" value="1"/>
</dbReference>
<comment type="caution">
    <text evidence="2">The sequence shown here is derived from an EMBL/GenBank/DDBJ whole genome shotgun (WGS) entry which is preliminary data.</text>
</comment>
<reference evidence="2 4" key="1">
    <citation type="journal article" date="2015" name="Biotechnol. Bioeng.">
        <title>Genome sequence and phenotypic characterization of Caulobacter segnis.</title>
        <authorList>
            <person name="Patel S."/>
            <person name="Fletcher B."/>
            <person name="Scott D.C."/>
            <person name="Ely B."/>
        </authorList>
    </citation>
    <scope>NUCLEOTIDE SEQUENCE [LARGE SCALE GENOMIC DNA]</scope>
    <source>
        <strain evidence="2 4">PS02</strain>
    </source>
</reference>
<evidence type="ECO:0000313" key="3">
    <source>
        <dbReference type="EMBL" id="OBR91446.1"/>
    </source>
</evidence>
<dbReference type="PATRIC" id="fig|1705578.3.peg.3249"/>
<dbReference type="Pfam" id="PF00403">
    <property type="entry name" value="HMA"/>
    <property type="match status" value="1"/>
</dbReference>
<dbReference type="Gene3D" id="3.30.70.100">
    <property type="match status" value="1"/>
</dbReference>
<gene>
    <name evidence="3" type="ORF">CLCOS_34900</name>
    <name evidence="2" type="ORF">WX73_03185</name>
</gene>
<reference evidence="3 5" key="2">
    <citation type="journal article" date="2016" name="Front. Microbiol.">
        <title>Industrial Acetogenic Biocatalysts: A Comparative Metabolic and Genomic Analysis.</title>
        <authorList>
            <person name="Bengelsdorf F."/>
            <person name="Poehlein A."/>
            <person name="Sonja S."/>
            <person name="Erz C."/>
            <person name="Hummel T."/>
            <person name="Hoffmeister S."/>
            <person name="Daniel R."/>
            <person name="Durre P."/>
        </authorList>
    </citation>
    <scope>NUCLEOTIDE SEQUENCE [LARGE SCALE GENOMIC DNA]</scope>
    <source>
        <strain evidence="3 5">PTA-10522</strain>
    </source>
</reference>
<evidence type="ECO:0000313" key="5">
    <source>
        <dbReference type="Proteomes" id="UP000093694"/>
    </source>
</evidence>
<dbReference type="Proteomes" id="UP000077384">
    <property type="component" value="Unassembled WGS sequence"/>
</dbReference>
<dbReference type="EMBL" id="LITQ01000048">
    <property type="protein sequence ID" value="OAA85745.1"/>
    <property type="molecule type" value="Genomic_DNA"/>
</dbReference>
<sequence>MKSVFKIPNIRTSEDVNKIRKVISSSEGVIACQINKEKGKVSIVYDNYFITENKIIQCIEDLGYAVL</sequence>
<protein>
    <recommendedName>
        <fullName evidence="1">HMA domain-containing protein</fullName>
    </recommendedName>
</protein>
<evidence type="ECO:0000313" key="4">
    <source>
        <dbReference type="Proteomes" id="UP000077384"/>
    </source>
</evidence>
<dbReference type="InterPro" id="IPR036163">
    <property type="entry name" value="HMA_dom_sf"/>
</dbReference>